<organism evidence="2 3">
    <name type="scientific">Tritrichomonas musculus</name>
    <dbReference type="NCBI Taxonomy" id="1915356"/>
    <lineage>
        <taxon>Eukaryota</taxon>
        <taxon>Metamonada</taxon>
        <taxon>Parabasalia</taxon>
        <taxon>Tritrichomonadida</taxon>
        <taxon>Tritrichomonadidae</taxon>
        <taxon>Tritrichomonas</taxon>
    </lineage>
</organism>
<feature type="domain" description="Aminoglycoside phosphotransferase" evidence="1">
    <location>
        <begin position="46"/>
        <end position="229"/>
    </location>
</feature>
<reference evidence="2 3" key="1">
    <citation type="submission" date="2024-04" db="EMBL/GenBank/DDBJ databases">
        <title>Tritrichomonas musculus Genome.</title>
        <authorList>
            <person name="Alves-Ferreira E."/>
            <person name="Grigg M."/>
            <person name="Lorenzi H."/>
            <person name="Galac M."/>
        </authorList>
    </citation>
    <scope>NUCLEOTIDE SEQUENCE [LARGE SCALE GENOMIC DNA]</scope>
    <source>
        <strain evidence="2 3">EAF2021</strain>
    </source>
</reference>
<evidence type="ECO:0000313" key="2">
    <source>
        <dbReference type="EMBL" id="KAK8884111.1"/>
    </source>
</evidence>
<comment type="caution">
    <text evidence="2">The sequence shown here is derived from an EMBL/GenBank/DDBJ whole genome shotgun (WGS) entry which is preliminary data.</text>
</comment>
<dbReference type="InterPro" id="IPR011009">
    <property type="entry name" value="Kinase-like_dom_sf"/>
</dbReference>
<gene>
    <name evidence="2" type="ORF">M9Y10_043216</name>
</gene>
<dbReference type="SUPFAM" id="SSF56112">
    <property type="entry name" value="Protein kinase-like (PK-like)"/>
    <property type="match status" value="1"/>
</dbReference>
<dbReference type="Pfam" id="PF01636">
    <property type="entry name" value="APH"/>
    <property type="match status" value="1"/>
</dbReference>
<protein>
    <recommendedName>
        <fullName evidence="1">Aminoglycoside phosphotransferase domain-containing protein</fullName>
    </recommendedName>
</protein>
<accession>A0ABR2JZ26</accession>
<evidence type="ECO:0000259" key="1">
    <source>
        <dbReference type="Pfam" id="PF01636"/>
    </source>
</evidence>
<keyword evidence="3" id="KW-1185">Reference proteome</keyword>
<sequence>MSNIDQFLAKTQHSLINDGISGAEIYSIGDRQILKRAQKSKIKGEGLYETFIKEARFYHYAMKHHIEFVPKVDTFFETDINNEIGILMNKYHPIKISEIQSKIENIFSTLVQLHSLTPPSPDELSLPKCNIVNINSSDLKNYSEGWNSVLNEHPDITWHNLPSGTVIEKISATINEINSKFFNQKLTLIHGDFHLCNCLCDDDGNVIFCDWQNVSLGDPSSDLSFFLSRLNADGYVFTEDEIISLYLKDLPSDVNRNSKKNEILNSMHLAEMNTSFMFWHEYLHNSSKERVSRVFNKMVDCWDALNSQIKI</sequence>
<evidence type="ECO:0000313" key="3">
    <source>
        <dbReference type="Proteomes" id="UP001470230"/>
    </source>
</evidence>
<dbReference type="InterPro" id="IPR002575">
    <property type="entry name" value="Aminoglycoside_PTrfase"/>
</dbReference>
<dbReference type="Gene3D" id="3.90.1200.10">
    <property type="match status" value="1"/>
</dbReference>
<name>A0ABR2JZ26_9EUKA</name>
<dbReference type="Proteomes" id="UP001470230">
    <property type="component" value="Unassembled WGS sequence"/>
</dbReference>
<dbReference type="EMBL" id="JAPFFF010000008">
    <property type="protein sequence ID" value="KAK8884111.1"/>
    <property type="molecule type" value="Genomic_DNA"/>
</dbReference>
<proteinExistence type="predicted"/>